<sequence>MKFARSSFLVPVFATLVVAQLSAVPIVEEIAPGSKQCTDASNKECRTAEQAAPFIASGMTRYGIYSVNEMAAVISLMAFESVDFKYKTNQVPGRPGQGTANMQMAAYNLKYAKSIDKVKGQVADINSVDGLSDDELNRIRSLVTPDEYNFASGPWFLTTQCEDSVRQELRANVDQGFAAYMGCVGVEVSAERTAYLDRAKKAFGIQ</sequence>
<feature type="chain" id="PRO_5041435547" evidence="1">
    <location>
        <begin position="20"/>
        <end position="206"/>
    </location>
</feature>
<dbReference type="AlphaFoldDB" id="A0AA39GCM4"/>
<feature type="signal peptide" evidence="1">
    <location>
        <begin position="1"/>
        <end position="19"/>
    </location>
</feature>
<gene>
    <name evidence="2" type="ORF">NLU13_8767</name>
</gene>
<protein>
    <submittedName>
        <fullName evidence="2">Uncharacterized protein</fullName>
    </submittedName>
</protein>
<dbReference type="Proteomes" id="UP001175261">
    <property type="component" value="Unassembled WGS sequence"/>
</dbReference>
<proteinExistence type="predicted"/>
<dbReference type="EMBL" id="JAPDFR010000008">
    <property type="protein sequence ID" value="KAK0384681.1"/>
    <property type="molecule type" value="Genomic_DNA"/>
</dbReference>
<name>A0AA39GCM4_SARSR</name>
<evidence type="ECO:0000256" key="1">
    <source>
        <dbReference type="SAM" id="SignalP"/>
    </source>
</evidence>
<evidence type="ECO:0000313" key="2">
    <source>
        <dbReference type="EMBL" id="KAK0384681.1"/>
    </source>
</evidence>
<reference evidence="2" key="1">
    <citation type="submission" date="2022-10" db="EMBL/GenBank/DDBJ databases">
        <title>Determination and structural analysis of whole genome sequence of Sarocladium strictum F4-1.</title>
        <authorList>
            <person name="Hu L."/>
            <person name="Jiang Y."/>
        </authorList>
    </citation>
    <scope>NUCLEOTIDE SEQUENCE</scope>
    <source>
        <strain evidence="2">F4-1</strain>
    </source>
</reference>
<accession>A0AA39GCM4</accession>
<keyword evidence="3" id="KW-1185">Reference proteome</keyword>
<evidence type="ECO:0000313" key="3">
    <source>
        <dbReference type="Proteomes" id="UP001175261"/>
    </source>
</evidence>
<keyword evidence="1" id="KW-0732">Signal</keyword>
<comment type="caution">
    <text evidence="2">The sequence shown here is derived from an EMBL/GenBank/DDBJ whole genome shotgun (WGS) entry which is preliminary data.</text>
</comment>
<organism evidence="2 3">
    <name type="scientific">Sarocladium strictum</name>
    <name type="common">Black bundle disease fungus</name>
    <name type="synonym">Acremonium strictum</name>
    <dbReference type="NCBI Taxonomy" id="5046"/>
    <lineage>
        <taxon>Eukaryota</taxon>
        <taxon>Fungi</taxon>
        <taxon>Dikarya</taxon>
        <taxon>Ascomycota</taxon>
        <taxon>Pezizomycotina</taxon>
        <taxon>Sordariomycetes</taxon>
        <taxon>Hypocreomycetidae</taxon>
        <taxon>Hypocreales</taxon>
        <taxon>Sarocladiaceae</taxon>
        <taxon>Sarocladium</taxon>
    </lineage>
</organism>